<keyword evidence="5" id="KW-0560">Oxidoreductase</keyword>
<feature type="domain" description="Acyl-CoA dehydrogenase/oxidase N-terminal" evidence="8">
    <location>
        <begin position="35"/>
        <end position="118"/>
    </location>
</feature>
<name>A0ABQ2E5M1_9ACTN</name>
<dbReference type="Gene3D" id="1.20.140.10">
    <property type="entry name" value="Butyryl-CoA Dehydrogenase, subunit A, domain 3"/>
    <property type="match status" value="1"/>
</dbReference>
<evidence type="ECO:0000259" key="8">
    <source>
        <dbReference type="Pfam" id="PF02771"/>
    </source>
</evidence>
<sequence>MEFGFTAAQQQRYDAILCASREKLGRAGTEGAGSYFTRQQWKAAAEIGLTGLCLPEEHGGGGLSALDTALSLEAFQRGCRDAGLVFSVSAHLLACGVPIRDFAAGEVRQDFLRGMADGSLVAANAMTEDDAGSDVGNLAVTARSEDGAYVLDGEKSFSSNAPAADVIVTYAVTNPRAGFLGVTAFAVPRDLSGIQVGEPFRKMGLDSCPAARVTFRDCRVPARYCLGEEGQGGAVFQHSMGWERACLFAGYVGLMEHQLERCIEHAKQRKQFGSPLGSFQAISHRIAVMKQRLESARLLLYRGCWLMDQGRDYTEAVALAKVAVSEAAIANSTDAVQIFGGAGYLAQTGVEQHLRDSVPSAIFSGTNEIQRELIAREAGL</sequence>
<dbReference type="InterPro" id="IPR009100">
    <property type="entry name" value="AcylCoA_DH/oxidase_NM_dom_sf"/>
</dbReference>
<dbReference type="SUPFAM" id="SSF47203">
    <property type="entry name" value="Acyl-CoA dehydrogenase C-terminal domain-like"/>
    <property type="match status" value="1"/>
</dbReference>
<dbReference type="InterPro" id="IPR037069">
    <property type="entry name" value="AcylCoA_DH/ox_N_sf"/>
</dbReference>
<dbReference type="PANTHER" id="PTHR43884:SF12">
    <property type="entry name" value="ISOVALERYL-COA DEHYDROGENASE, MITOCHONDRIAL-RELATED"/>
    <property type="match status" value="1"/>
</dbReference>
<dbReference type="PANTHER" id="PTHR43884">
    <property type="entry name" value="ACYL-COA DEHYDROGENASE"/>
    <property type="match status" value="1"/>
</dbReference>
<feature type="domain" description="Acyl-CoA dehydrogenase/oxidase C-terminal" evidence="6">
    <location>
        <begin position="230"/>
        <end position="377"/>
    </location>
</feature>
<evidence type="ECO:0000259" key="7">
    <source>
        <dbReference type="Pfam" id="PF02770"/>
    </source>
</evidence>
<accession>A0ABQ2E5M1</accession>
<comment type="cofactor">
    <cofactor evidence="1 5">
        <name>FAD</name>
        <dbReference type="ChEBI" id="CHEBI:57692"/>
    </cofactor>
</comment>
<dbReference type="InterPro" id="IPR046373">
    <property type="entry name" value="Acyl-CoA_Oxase/DH_mid-dom_sf"/>
</dbReference>
<dbReference type="InterPro" id="IPR006091">
    <property type="entry name" value="Acyl-CoA_Oxase/DH_mid-dom"/>
</dbReference>
<dbReference type="Proteomes" id="UP000660265">
    <property type="component" value="Unassembled WGS sequence"/>
</dbReference>
<dbReference type="SUPFAM" id="SSF56645">
    <property type="entry name" value="Acyl-CoA dehydrogenase NM domain-like"/>
    <property type="match status" value="1"/>
</dbReference>
<protein>
    <submittedName>
        <fullName evidence="9">Acyl-CoA dehydrogenase</fullName>
    </submittedName>
</protein>
<evidence type="ECO:0000256" key="1">
    <source>
        <dbReference type="ARBA" id="ARBA00001974"/>
    </source>
</evidence>
<organism evidence="9 10">
    <name type="scientific">Streptomyces camponoticapitis</name>
    <dbReference type="NCBI Taxonomy" id="1616125"/>
    <lineage>
        <taxon>Bacteria</taxon>
        <taxon>Bacillati</taxon>
        <taxon>Actinomycetota</taxon>
        <taxon>Actinomycetes</taxon>
        <taxon>Kitasatosporales</taxon>
        <taxon>Streptomycetaceae</taxon>
        <taxon>Streptomyces</taxon>
    </lineage>
</organism>
<evidence type="ECO:0000313" key="10">
    <source>
        <dbReference type="Proteomes" id="UP000660265"/>
    </source>
</evidence>
<keyword evidence="4 5" id="KW-0274">FAD</keyword>
<dbReference type="RefSeq" id="WP_189106777.1">
    <property type="nucleotide sequence ID" value="NZ_BMMV01000004.1"/>
</dbReference>
<dbReference type="Pfam" id="PF02771">
    <property type="entry name" value="Acyl-CoA_dh_N"/>
    <property type="match status" value="1"/>
</dbReference>
<evidence type="ECO:0000256" key="4">
    <source>
        <dbReference type="ARBA" id="ARBA00022827"/>
    </source>
</evidence>
<reference evidence="10" key="1">
    <citation type="journal article" date="2019" name="Int. J. Syst. Evol. Microbiol.">
        <title>The Global Catalogue of Microorganisms (GCM) 10K type strain sequencing project: providing services to taxonomists for standard genome sequencing and annotation.</title>
        <authorList>
            <consortium name="The Broad Institute Genomics Platform"/>
            <consortium name="The Broad Institute Genome Sequencing Center for Infectious Disease"/>
            <person name="Wu L."/>
            <person name="Ma J."/>
        </authorList>
    </citation>
    <scope>NUCLEOTIDE SEQUENCE [LARGE SCALE GENOMIC DNA]</scope>
    <source>
        <strain evidence="10">CGMCC 4.7275</strain>
    </source>
</reference>
<evidence type="ECO:0000259" key="6">
    <source>
        <dbReference type="Pfam" id="PF00441"/>
    </source>
</evidence>
<dbReference type="InterPro" id="IPR009075">
    <property type="entry name" value="AcylCo_DH/oxidase_C"/>
</dbReference>
<comment type="similarity">
    <text evidence="2 5">Belongs to the acyl-CoA dehydrogenase family.</text>
</comment>
<evidence type="ECO:0000256" key="3">
    <source>
        <dbReference type="ARBA" id="ARBA00022630"/>
    </source>
</evidence>
<evidence type="ECO:0000256" key="5">
    <source>
        <dbReference type="RuleBase" id="RU362125"/>
    </source>
</evidence>
<dbReference type="Pfam" id="PF02770">
    <property type="entry name" value="Acyl-CoA_dh_M"/>
    <property type="match status" value="1"/>
</dbReference>
<gene>
    <name evidence="9" type="ORF">GCM10011583_17850</name>
</gene>
<evidence type="ECO:0000313" key="9">
    <source>
        <dbReference type="EMBL" id="GGJ86714.1"/>
    </source>
</evidence>
<comment type="caution">
    <text evidence="9">The sequence shown here is derived from an EMBL/GenBank/DDBJ whole genome shotgun (WGS) entry which is preliminary data.</text>
</comment>
<dbReference type="InterPro" id="IPR036250">
    <property type="entry name" value="AcylCo_DH-like_C"/>
</dbReference>
<keyword evidence="10" id="KW-1185">Reference proteome</keyword>
<keyword evidence="3 5" id="KW-0285">Flavoprotein</keyword>
<evidence type="ECO:0000256" key="2">
    <source>
        <dbReference type="ARBA" id="ARBA00009347"/>
    </source>
</evidence>
<proteinExistence type="inferred from homology"/>
<feature type="domain" description="Acyl-CoA oxidase/dehydrogenase middle" evidence="7">
    <location>
        <begin position="124"/>
        <end position="218"/>
    </location>
</feature>
<dbReference type="EMBL" id="BMMV01000004">
    <property type="protein sequence ID" value="GGJ86714.1"/>
    <property type="molecule type" value="Genomic_DNA"/>
</dbReference>
<dbReference type="Pfam" id="PF00441">
    <property type="entry name" value="Acyl-CoA_dh_1"/>
    <property type="match status" value="1"/>
</dbReference>
<dbReference type="Gene3D" id="2.40.110.10">
    <property type="entry name" value="Butyryl-CoA Dehydrogenase, subunit A, domain 2"/>
    <property type="match status" value="1"/>
</dbReference>
<dbReference type="InterPro" id="IPR013786">
    <property type="entry name" value="AcylCoA_DH/ox_N"/>
</dbReference>
<dbReference type="Gene3D" id="1.10.540.10">
    <property type="entry name" value="Acyl-CoA dehydrogenase/oxidase, N-terminal domain"/>
    <property type="match status" value="1"/>
</dbReference>